<dbReference type="RefSeq" id="WP_275117763.1">
    <property type="nucleotide sequence ID" value="NZ_JAOTPO010000003.1"/>
</dbReference>
<dbReference type="PANTHER" id="PTHR41533">
    <property type="entry name" value="L,D-TRANSPEPTIDASE HI_1667-RELATED"/>
    <property type="match status" value="1"/>
</dbReference>
<evidence type="ECO:0000259" key="3">
    <source>
        <dbReference type="SMART" id="SM00644"/>
    </source>
</evidence>
<evidence type="ECO:0000256" key="1">
    <source>
        <dbReference type="ARBA" id="ARBA00030881"/>
    </source>
</evidence>
<dbReference type="Proteomes" id="UP001148125">
    <property type="component" value="Unassembled WGS sequence"/>
</dbReference>
<dbReference type="CDD" id="cd06583">
    <property type="entry name" value="PGRP"/>
    <property type="match status" value="1"/>
</dbReference>
<feature type="domain" description="N-acetylmuramoyl-L-alanine amidase" evidence="3">
    <location>
        <begin position="15"/>
        <end position="143"/>
    </location>
</feature>
<evidence type="ECO:0000313" key="6">
    <source>
        <dbReference type="Proteomes" id="UP001148125"/>
    </source>
</evidence>
<proteinExistence type="predicted"/>
<dbReference type="Gene3D" id="3.40.80.10">
    <property type="entry name" value="Peptidoglycan recognition protein-like"/>
    <property type="match status" value="1"/>
</dbReference>
<dbReference type="InterPro" id="IPR052905">
    <property type="entry name" value="LD-transpeptidase_YkuD-like"/>
</dbReference>
<dbReference type="InterPro" id="IPR006619">
    <property type="entry name" value="PGRP_domain_met/bac"/>
</dbReference>
<evidence type="ECO:0000313" key="5">
    <source>
        <dbReference type="EMBL" id="MDE5413149.1"/>
    </source>
</evidence>
<name>A0ABT5VCH1_9BACI</name>
<accession>A0ABT5VCH1</accession>
<dbReference type="SUPFAM" id="SSF55846">
    <property type="entry name" value="N-acetylmuramoyl-L-alanine amidase-like"/>
    <property type="match status" value="1"/>
</dbReference>
<dbReference type="EMBL" id="JAOTPO010000003">
    <property type="protein sequence ID" value="MDE5413149.1"/>
    <property type="molecule type" value="Genomic_DNA"/>
</dbReference>
<dbReference type="InterPro" id="IPR036505">
    <property type="entry name" value="Amidase/PGRP_sf"/>
</dbReference>
<dbReference type="Pfam" id="PF01510">
    <property type="entry name" value="Amidase_2"/>
    <property type="match status" value="1"/>
</dbReference>
<comment type="caution">
    <text evidence="5">The sequence shown here is derived from an EMBL/GenBank/DDBJ whole genome shotgun (WGS) entry which is preliminary data.</text>
</comment>
<dbReference type="InterPro" id="IPR002477">
    <property type="entry name" value="Peptidoglycan-bd-like"/>
</dbReference>
<dbReference type="Pfam" id="PF01471">
    <property type="entry name" value="PG_binding_1"/>
    <property type="match status" value="3"/>
</dbReference>
<dbReference type="SMART" id="SM00701">
    <property type="entry name" value="PGRP"/>
    <property type="match status" value="1"/>
</dbReference>
<dbReference type="SUPFAM" id="SSF47090">
    <property type="entry name" value="PGBD-like"/>
    <property type="match status" value="3"/>
</dbReference>
<dbReference type="InterPro" id="IPR036365">
    <property type="entry name" value="PGBD-like_sf"/>
</dbReference>
<dbReference type="InterPro" id="IPR002502">
    <property type="entry name" value="Amidase_domain"/>
</dbReference>
<keyword evidence="6" id="KW-1185">Reference proteome</keyword>
<gene>
    <name evidence="5" type="ORF">N7Z68_07100</name>
</gene>
<organism evidence="5 6">
    <name type="scientific">Alkalihalobacterium chitinilyticum</name>
    <dbReference type="NCBI Taxonomy" id="2980103"/>
    <lineage>
        <taxon>Bacteria</taxon>
        <taxon>Bacillati</taxon>
        <taxon>Bacillota</taxon>
        <taxon>Bacilli</taxon>
        <taxon>Bacillales</taxon>
        <taxon>Bacillaceae</taxon>
        <taxon>Alkalihalobacterium</taxon>
    </lineage>
</organism>
<feature type="domain" description="Peptidoglycan recognition protein family" evidence="4">
    <location>
        <begin position="1"/>
        <end position="136"/>
    </location>
</feature>
<dbReference type="SMART" id="SM00644">
    <property type="entry name" value="Ami_2"/>
    <property type="match status" value="1"/>
</dbReference>
<dbReference type="InterPro" id="IPR036366">
    <property type="entry name" value="PGBDSf"/>
</dbReference>
<evidence type="ECO:0000256" key="2">
    <source>
        <dbReference type="ARBA" id="ARBA00032390"/>
    </source>
</evidence>
<protein>
    <recommendedName>
        <fullName evidence="2">Autolysin</fullName>
    </recommendedName>
    <alternativeName>
        <fullName evidence="1">Cell wall hydrolase</fullName>
    </alternativeName>
</protein>
<sequence length="410" mass="46130">MNIIDKRNSLARHASRRYRRRSRGAIRNIAIHHSATTSGSAEAFARYHVNNLGWPGIGYHYVVDRDGAISWCHDLEVVSYHVGNSNGMAVGVCMVGDFRTQTPTSQQREAALELTQFLMNELNIPVDNVWGHIEFPGYSWKPCPSISMTQFRSQLAERTGQIDRSAIPSPTYVAGARQRTILSRGDQGDDIMALQERLNELNFMPGPIDGIFGPQTFDAVVRFQRAAGIAVDGIVGPQTRAALRDFDGNMEIVEHGSPTDEPDEREEIFTSESRRMLRHITPLMRGEDVREVQQKVGAMVDGLYGPETAQRVRDFQRRENITVDGIVGPQTWRALDRVSPNEHPSYTRLISLQTPFMRGDDVRRVQRALNVTVDGLYGPITEQAVRNFQRREGITVDGIVGPQTWSRLFS</sequence>
<dbReference type="PANTHER" id="PTHR41533:SF1">
    <property type="entry name" value="L,D-TRANSPEPTIDASE YCBB-RELATED"/>
    <property type="match status" value="1"/>
</dbReference>
<evidence type="ECO:0000259" key="4">
    <source>
        <dbReference type="SMART" id="SM00701"/>
    </source>
</evidence>
<reference evidence="5" key="1">
    <citation type="submission" date="2024-05" db="EMBL/GenBank/DDBJ databases">
        <title>Alkalihalobacillus sp. strain MEB203 novel alkaliphilic bacterium from Lonar Lake, India.</title>
        <authorList>
            <person name="Joshi A."/>
            <person name="Thite S."/>
            <person name="Mengade P."/>
        </authorList>
    </citation>
    <scope>NUCLEOTIDE SEQUENCE</scope>
    <source>
        <strain evidence="5">MEB 203</strain>
    </source>
</reference>
<dbReference type="Gene3D" id="1.10.101.10">
    <property type="entry name" value="PGBD-like superfamily/PGBD"/>
    <property type="match status" value="3"/>
</dbReference>